<dbReference type="PANTHER" id="PTHR45138">
    <property type="entry name" value="REGULATORY COMPONENTS OF SENSORY TRANSDUCTION SYSTEM"/>
    <property type="match status" value="1"/>
</dbReference>
<feature type="transmembrane region" description="Helical" evidence="3">
    <location>
        <begin position="26"/>
        <end position="46"/>
    </location>
</feature>
<dbReference type="PANTHER" id="PTHR45138:SF9">
    <property type="entry name" value="DIGUANYLATE CYCLASE DGCM-RELATED"/>
    <property type="match status" value="1"/>
</dbReference>
<evidence type="ECO:0000256" key="2">
    <source>
        <dbReference type="ARBA" id="ARBA00034247"/>
    </source>
</evidence>
<dbReference type="NCBIfam" id="TIGR00254">
    <property type="entry name" value="GGDEF"/>
    <property type="match status" value="1"/>
</dbReference>
<evidence type="ECO:0000256" key="1">
    <source>
        <dbReference type="ARBA" id="ARBA00012528"/>
    </source>
</evidence>
<dbReference type="CDD" id="cd01949">
    <property type="entry name" value="GGDEF"/>
    <property type="match status" value="1"/>
</dbReference>
<dbReference type="SUPFAM" id="SSF55073">
    <property type="entry name" value="Nucleotide cyclase"/>
    <property type="match status" value="1"/>
</dbReference>
<dbReference type="InterPro" id="IPR029787">
    <property type="entry name" value="Nucleotide_cyclase"/>
</dbReference>
<dbReference type="InterPro" id="IPR000160">
    <property type="entry name" value="GGDEF_dom"/>
</dbReference>
<dbReference type="InterPro" id="IPR043128">
    <property type="entry name" value="Rev_trsase/Diguanyl_cyclase"/>
</dbReference>
<gene>
    <name evidence="5" type="ORF">HBJ55_04730</name>
</gene>
<feature type="domain" description="GGDEF" evidence="4">
    <location>
        <begin position="106"/>
        <end position="239"/>
    </location>
</feature>
<protein>
    <recommendedName>
        <fullName evidence="1">diguanylate cyclase</fullName>
        <ecNumber evidence="1">2.7.7.65</ecNumber>
    </recommendedName>
</protein>
<evidence type="ECO:0000313" key="6">
    <source>
        <dbReference type="Proteomes" id="UP001318321"/>
    </source>
</evidence>
<dbReference type="Pfam" id="PF00990">
    <property type="entry name" value="GGDEF"/>
    <property type="match status" value="1"/>
</dbReference>
<sequence>MGDVPLGLVVQPTHSRLLQHLPRHPIVSLVTGLTLAYLLYLVLHGYTRLAHQHRRVHATNTELRREIRTRSQLQEEVEWLARHDELTQLPNRRLFMETLEANATQRPLSVLICDVDHFKRVNDHQGHLIGDRYLDQLGRTGRRIIEPHDGLFARYGGEEFVACLPQADAEQAREIAETLRQGLQDAELRHHDGRILTASIGVVTLVDGPLDVAVLMQAADDALYRAKAEGRNRVRAAPPLTAMENV</sequence>
<dbReference type="Proteomes" id="UP001318321">
    <property type="component" value="Unassembled WGS sequence"/>
</dbReference>
<keyword evidence="3" id="KW-1133">Transmembrane helix</keyword>
<evidence type="ECO:0000259" key="4">
    <source>
        <dbReference type="PROSITE" id="PS50887"/>
    </source>
</evidence>
<dbReference type="SMART" id="SM00267">
    <property type="entry name" value="GGDEF"/>
    <property type="match status" value="1"/>
</dbReference>
<dbReference type="RefSeq" id="WP_167111555.1">
    <property type="nucleotide sequence ID" value="NZ_JAAQTO010000013.1"/>
</dbReference>
<comment type="catalytic activity">
    <reaction evidence="2">
        <text>2 GTP = 3',3'-c-di-GMP + 2 diphosphate</text>
        <dbReference type="Rhea" id="RHEA:24898"/>
        <dbReference type="ChEBI" id="CHEBI:33019"/>
        <dbReference type="ChEBI" id="CHEBI:37565"/>
        <dbReference type="ChEBI" id="CHEBI:58805"/>
        <dbReference type="EC" id="2.7.7.65"/>
    </reaction>
</comment>
<comment type="caution">
    <text evidence="5">The sequence shown here is derived from an EMBL/GenBank/DDBJ whole genome shotgun (WGS) entry which is preliminary data.</text>
</comment>
<accession>A0ABX0PP79</accession>
<evidence type="ECO:0000256" key="3">
    <source>
        <dbReference type="SAM" id="Phobius"/>
    </source>
</evidence>
<keyword evidence="3" id="KW-0812">Transmembrane</keyword>
<dbReference type="PROSITE" id="PS50887">
    <property type="entry name" value="GGDEF"/>
    <property type="match status" value="1"/>
</dbReference>
<dbReference type="Gene3D" id="3.30.70.270">
    <property type="match status" value="1"/>
</dbReference>
<dbReference type="EC" id="2.7.7.65" evidence="1"/>
<organism evidence="5 6">
    <name type="scientific">Billgrantia bachuensis</name>
    <dbReference type="NCBI Taxonomy" id="2717286"/>
    <lineage>
        <taxon>Bacteria</taxon>
        <taxon>Pseudomonadati</taxon>
        <taxon>Pseudomonadota</taxon>
        <taxon>Gammaproteobacteria</taxon>
        <taxon>Oceanospirillales</taxon>
        <taxon>Halomonadaceae</taxon>
        <taxon>Billgrantia</taxon>
    </lineage>
</organism>
<name>A0ABX0PP79_9GAMM</name>
<evidence type="ECO:0000313" key="5">
    <source>
        <dbReference type="EMBL" id="NIC04724.1"/>
    </source>
</evidence>
<reference evidence="5 6" key="1">
    <citation type="submission" date="2020-03" db="EMBL/GenBank/DDBJ databases">
        <title>Identification of Halomonas strains.</title>
        <authorList>
            <person name="Xiao Z."/>
            <person name="Dong F."/>
            <person name="Wang Z."/>
            <person name="Zhao J.-Y."/>
        </authorList>
    </citation>
    <scope>NUCLEOTIDE SEQUENCE [LARGE SCALE GENOMIC DNA]</scope>
    <source>
        <strain evidence="5 6">DX6</strain>
    </source>
</reference>
<keyword evidence="3" id="KW-0472">Membrane</keyword>
<keyword evidence="6" id="KW-1185">Reference proteome</keyword>
<dbReference type="EMBL" id="JAAQTO010000013">
    <property type="protein sequence ID" value="NIC04724.1"/>
    <property type="molecule type" value="Genomic_DNA"/>
</dbReference>
<proteinExistence type="predicted"/>
<dbReference type="InterPro" id="IPR050469">
    <property type="entry name" value="Diguanylate_Cyclase"/>
</dbReference>